<reference evidence="2 3" key="1">
    <citation type="submission" date="2024-04" db="EMBL/GenBank/DDBJ databases">
        <authorList>
            <person name="Fracassetti M."/>
        </authorList>
    </citation>
    <scope>NUCLEOTIDE SEQUENCE [LARGE SCALE GENOMIC DNA]</scope>
</reference>
<dbReference type="AlphaFoldDB" id="A0AAV2FBD7"/>
<accession>A0AAV2FBD7</accession>
<dbReference type="EMBL" id="OZ034819">
    <property type="protein sequence ID" value="CAL1395584.1"/>
    <property type="molecule type" value="Genomic_DNA"/>
</dbReference>
<feature type="region of interest" description="Disordered" evidence="1">
    <location>
        <begin position="102"/>
        <end position="121"/>
    </location>
</feature>
<name>A0AAV2FBD7_9ROSI</name>
<sequence>MGSEISDDLSVRQGKGIVRSPTGRDSSRGFTLIRSPKIQMGKCRHRQMGKKKLAVTQEPPIDEMARQIQTVRLEPIPQENGGQTAVIQEESRRRRLILEDDLDDDIPDGFPPAARDPMPQPMRQLSSMHEEVSSGSAAFTRPLVPGKEKLGKSKLGRPKSVKKTVEGVSPRKGNVKGEEEGKSLPVPARDGRKLRKAKGVLAAPTHVSLTCPCDEEIVADATNAMETMCEPATAAGEKVVENVMAGNVSDGSLSGGESHNFVIKKRTPPPPPAASKGLCPPSKGRVNQIVAAFEAGMAVLISQWGQVSRGVKTKAM</sequence>
<dbReference type="Proteomes" id="UP001497516">
    <property type="component" value="Chromosome 6"/>
</dbReference>
<proteinExistence type="predicted"/>
<protein>
    <submittedName>
        <fullName evidence="2">Uncharacterized protein</fullName>
    </submittedName>
</protein>
<feature type="region of interest" description="Disordered" evidence="1">
    <location>
        <begin position="73"/>
        <end position="92"/>
    </location>
</feature>
<feature type="region of interest" description="Disordered" evidence="1">
    <location>
        <begin position="141"/>
        <end position="187"/>
    </location>
</feature>
<organism evidence="2 3">
    <name type="scientific">Linum trigynum</name>
    <dbReference type="NCBI Taxonomy" id="586398"/>
    <lineage>
        <taxon>Eukaryota</taxon>
        <taxon>Viridiplantae</taxon>
        <taxon>Streptophyta</taxon>
        <taxon>Embryophyta</taxon>
        <taxon>Tracheophyta</taxon>
        <taxon>Spermatophyta</taxon>
        <taxon>Magnoliopsida</taxon>
        <taxon>eudicotyledons</taxon>
        <taxon>Gunneridae</taxon>
        <taxon>Pentapetalae</taxon>
        <taxon>rosids</taxon>
        <taxon>fabids</taxon>
        <taxon>Malpighiales</taxon>
        <taxon>Linaceae</taxon>
        <taxon>Linum</taxon>
    </lineage>
</organism>
<evidence type="ECO:0000313" key="2">
    <source>
        <dbReference type="EMBL" id="CAL1395584.1"/>
    </source>
</evidence>
<feature type="region of interest" description="Disordered" evidence="1">
    <location>
        <begin position="1"/>
        <end position="33"/>
    </location>
</feature>
<feature type="compositionally biased region" description="Basic residues" evidence="1">
    <location>
        <begin position="152"/>
        <end position="162"/>
    </location>
</feature>
<gene>
    <name evidence="2" type="ORF">LTRI10_LOCUS36009</name>
</gene>
<evidence type="ECO:0000256" key="1">
    <source>
        <dbReference type="SAM" id="MobiDB-lite"/>
    </source>
</evidence>
<evidence type="ECO:0000313" key="3">
    <source>
        <dbReference type="Proteomes" id="UP001497516"/>
    </source>
</evidence>
<keyword evidence="3" id="KW-1185">Reference proteome</keyword>